<feature type="region of interest" description="Disordered" evidence="1">
    <location>
        <begin position="1"/>
        <end position="23"/>
    </location>
</feature>
<dbReference type="SUPFAM" id="SSF52091">
    <property type="entry name" value="SpoIIaa-like"/>
    <property type="match status" value="1"/>
</dbReference>
<comment type="caution">
    <text evidence="3">The sequence shown here is derived from an EMBL/GenBank/DDBJ whole genome shotgun (WGS) entry which is preliminary data.</text>
</comment>
<keyword evidence="4" id="KW-1185">Reference proteome</keyword>
<dbReference type="EMBL" id="NHRY01000272">
    <property type="protein sequence ID" value="PPQ26224.1"/>
    <property type="molecule type" value="Genomic_DNA"/>
</dbReference>
<dbReference type="InterPro" id="IPR058548">
    <property type="entry name" value="MlaB-like_STAS"/>
</dbReference>
<name>A0A2S6MV37_RHOGL</name>
<evidence type="ECO:0000313" key="4">
    <source>
        <dbReference type="Proteomes" id="UP000239724"/>
    </source>
</evidence>
<dbReference type="Gene3D" id="3.30.750.24">
    <property type="entry name" value="STAS domain"/>
    <property type="match status" value="1"/>
</dbReference>
<dbReference type="InterPro" id="IPR036513">
    <property type="entry name" value="STAS_dom_sf"/>
</dbReference>
<dbReference type="AlphaFoldDB" id="A0A2S6MV37"/>
<feature type="domain" description="STAS" evidence="2">
    <location>
        <begin position="27"/>
        <end position="104"/>
    </location>
</feature>
<reference evidence="3 4" key="1">
    <citation type="journal article" date="2018" name="Arch. Microbiol.">
        <title>New insights into the metabolic potential of the phototrophic purple bacterium Rhodopila globiformis DSM 161(T) from its draft genome sequence and evidence for a vanadium-dependent nitrogenase.</title>
        <authorList>
            <person name="Imhoff J.F."/>
            <person name="Rahn T."/>
            <person name="Kunzel S."/>
            <person name="Neulinger S.C."/>
        </authorList>
    </citation>
    <scope>NUCLEOTIDE SEQUENCE [LARGE SCALE GENOMIC DNA]</scope>
    <source>
        <strain evidence="3 4">DSM 161</strain>
    </source>
</reference>
<dbReference type="PROSITE" id="PS50801">
    <property type="entry name" value="STAS"/>
    <property type="match status" value="1"/>
</dbReference>
<sequence length="104" mass="11038">MHVPANAEAGEAAPGGGRGALPLPPRLDLPYAKTLRELVLARLAVNDLVLDATAVEWLSTPCAQVLLATARAAEAHFRIVGPSEAFRQAVSDLGLDGELRQWMN</sequence>
<dbReference type="InterPro" id="IPR002645">
    <property type="entry name" value="STAS_dom"/>
</dbReference>
<dbReference type="OrthoDB" id="7305772at2"/>
<accession>A0A2S6MV37</accession>
<organism evidence="3 4">
    <name type="scientific">Rhodopila globiformis</name>
    <name type="common">Rhodopseudomonas globiformis</name>
    <dbReference type="NCBI Taxonomy" id="1071"/>
    <lineage>
        <taxon>Bacteria</taxon>
        <taxon>Pseudomonadati</taxon>
        <taxon>Pseudomonadota</taxon>
        <taxon>Alphaproteobacteria</taxon>
        <taxon>Acetobacterales</taxon>
        <taxon>Acetobacteraceae</taxon>
        <taxon>Rhodopila</taxon>
    </lineage>
</organism>
<evidence type="ECO:0000313" key="3">
    <source>
        <dbReference type="EMBL" id="PPQ26224.1"/>
    </source>
</evidence>
<gene>
    <name evidence="3" type="ORF">CCS01_30870</name>
</gene>
<proteinExistence type="predicted"/>
<dbReference type="Pfam" id="PF13466">
    <property type="entry name" value="STAS_2"/>
    <property type="match status" value="1"/>
</dbReference>
<protein>
    <recommendedName>
        <fullName evidence="2">STAS domain-containing protein</fullName>
    </recommendedName>
</protein>
<dbReference type="Proteomes" id="UP000239724">
    <property type="component" value="Unassembled WGS sequence"/>
</dbReference>
<evidence type="ECO:0000256" key="1">
    <source>
        <dbReference type="SAM" id="MobiDB-lite"/>
    </source>
</evidence>
<evidence type="ECO:0000259" key="2">
    <source>
        <dbReference type="PROSITE" id="PS50801"/>
    </source>
</evidence>